<evidence type="ECO:0000313" key="2">
    <source>
        <dbReference type="EMBL" id="MFC0409098.1"/>
    </source>
</evidence>
<name>A0ABV6JTP1_9PROT</name>
<dbReference type="CDD" id="cd01285">
    <property type="entry name" value="nucleoside_deaminase"/>
    <property type="match status" value="1"/>
</dbReference>
<dbReference type="RefSeq" id="WP_377044847.1">
    <property type="nucleotide sequence ID" value="NZ_JBHLUN010000008.1"/>
</dbReference>
<dbReference type="Gene3D" id="3.40.140.10">
    <property type="entry name" value="Cytidine Deaminase, domain 2"/>
    <property type="match status" value="1"/>
</dbReference>
<dbReference type="Pfam" id="PF00383">
    <property type="entry name" value="dCMP_cyt_deam_1"/>
    <property type="match status" value="1"/>
</dbReference>
<dbReference type="EMBL" id="JBHLUN010000008">
    <property type="protein sequence ID" value="MFC0409098.1"/>
    <property type="molecule type" value="Genomic_DNA"/>
</dbReference>
<dbReference type="InterPro" id="IPR002125">
    <property type="entry name" value="CMP_dCMP_dom"/>
</dbReference>
<gene>
    <name evidence="2" type="ORF">ACFFGY_12625</name>
</gene>
<evidence type="ECO:0000259" key="1">
    <source>
        <dbReference type="PROSITE" id="PS51747"/>
    </source>
</evidence>
<keyword evidence="2" id="KW-0378">Hydrolase</keyword>
<dbReference type="PANTHER" id="PTHR11079:SF161">
    <property type="entry name" value="CMP_DCMP-TYPE DEAMINASE DOMAIN-CONTAINING PROTEIN"/>
    <property type="match status" value="1"/>
</dbReference>
<organism evidence="2 3">
    <name type="scientific">Roseomonas elaeocarpi</name>
    <dbReference type="NCBI Taxonomy" id="907779"/>
    <lineage>
        <taxon>Bacteria</taxon>
        <taxon>Pseudomonadati</taxon>
        <taxon>Pseudomonadota</taxon>
        <taxon>Alphaproteobacteria</taxon>
        <taxon>Acetobacterales</taxon>
        <taxon>Roseomonadaceae</taxon>
        <taxon>Roseomonas</taxon>
    </lineage>
</organism>
<feature type="domain" description="CMP/dCMP-type deaminase" evidence="1">
    <location>
        <begin position="15"/>
        <end position="145"/>
    </location>
</feature>
<comment type="caution">
    <text evidence="2">The sequence shown here is derived from an EMBL/GenBank/DDBJ whole genome shotgun (WGS) entry which is preliminary data.</text>
</comment>
<dbReference type="PROSITE" id="PS51747">
    <property type="entry name" value="CYT_DCMP_DEAMINASES_2"/>
    <property type="match status" value="1"/>
</dbReference>
<accession>A0ABV6JTP1</accession>
<reference evidence="2 3" key="1">
    <citation type="submission" date="2024-09" db="EMBL/GenBank/DDBJ databases">
        <authorList>
            <person name="Sun Q."/>
            <person name="Mori K."/>
        </authorList>
    </citation>
    <scope>NUCLEOTIDE SEQUENCE [LARGE SCALE GENOMIC DNA]</scope>
    <source>
        <strain evidence="2 3">TBRC 5777</strain>
    </source>
</reference>
<proteinExistence type="predicted"/>
<sequence length="169" mass="18528">MSSLHSDSDPGDAILSHEEAMRLAIRLSRDTVASGGGPFGAVILREGRVIGQGANRVVPDADPTAHAEVVAIRDACRREGTHDLSGAVLYTSCEPCPMCLSATWWARISTIHYANERTDAAAIGFDDAAIYEEVCRPIPERALPLRSLLRAEAIEVFQEWHANEDRKRY</sequence>
<keyword evidence="3" id="KW-1185">Reference proteome</keyword>
<protein>
    <submittedName>
        <fullName evidence="2">Nucleoside deaminase</fullName>
        <ecNumber evidence="2">3.5.4.33</ecNumber>
    </submittedName>
</protein>
<dbReference type="InterPro" id="IPR016193">
    <property type="entry name" value="Cytidine_deaminase-like"/>
</dbReference>
<dbReference type="SUPFAM" id="SSF53927">
    <property type="entry name" value="Cytidine deaminase-like"/>
    <property type="match status" value="1"/>
</dbReference>
<evidence type="ECO:0000313" key="3">
    <source>
        <dbReference type="Proteomes" id="UP001589865"/>
    </source>
</evidence>
<dbReference type="EC" id="3.5.4.33" evidence="2"/>
<dbReference type="PANTHER" id="PTHR11079">
    <property type="entry name" value="CYTOSINE DEAMINASE FAMILY MEMBER"/>
    <property type="match status" value="1"/>
</dbReference>
<dbReference type="GO" id="GO:0052717">
    <property type="term" value="F:tRNA-specific adenosine-34 deaminase activity"/>
    <property type="evidence" value="ECO:0007669"/>
    <property type="project" value="UniProtKB-EC"/>
</dbReference>
<dbReference type="Proteomes" id="UP001589865">
    <property type="component" value="Unassembled WGS sequence"/>
</dbReference>